<name>A0ABY6KKW6_9ARAC</name>
<evidence type="ECO:0000256" key="4">
    <source>
        <dbReference type="ARBA" id="ARBA00022759"/>
    </source>
</evidence>
<keyword evidence="5" id="KW-0378">Hydrolase</keyword>
<keyword evidence="2" id="KW-0548">Nucleotidyltransferase</keyword>
<keyword evidence="1" id="KW-0808">Transferase</keyword>
<organism evidence="8 9">
    <name type="scientific">Cordylochernes scorpioides</name>
    <dbReference type="NCBI Taxonomy" id="51811"/>
    <lineage>
        <taxon>Eukaryota</taxon>
        <taxon>Metazoa</taxon>
        <taxon>Ecdysozoa</taxon>
        <taxon>Arthropoda</taxon>
        <taxon>Chelicerata</taxon>
        <taxon>Arachnida</taxon>
        <taxon>Pseudoscorpiones</taxon>
        <taxon>Cheliferoidea</taxon>
        <taxon>Chernetidae</taxon>
        <taxon>Cordylochernes</taxon>
    </lineage>
</organism>
<evidence type="ECO:0000256" key="5">
    <source>
        <dbReference type="ARBA" id="ARBA00022801"/>
    </source>
</evidence>
<accession>A0ABY6KKW6</accession>
<dbReference type="InterPro" id="IPR050951">
    <property type="entry name" value="Retrovirus_Pol_polyprotein"/>
</dbReference>
<feature type="domain" description="Reverse transcriptase RNase H-like" evidence="7">
    <location>
        <begin position="203"/>
        <end position="271"/>
    </location>
</feature>
<dbReference type="CDD" id="cd09274">
    <property type="entry name" value="RNase_HI_RT_Ty3"/>
    <property type="match status" value="1"/>
</dbReference>
<dbReference type="Pfam" id="PF17917">
    <property type="entry name" value="RT_RNaseH"/>
    <property type="match status" value="1"/>
</dbReference>
<evidence type="ECO:0000256" key="6">
    <source>
        <dbReference type="ARBA" id="ARBA00022918"/>
    </source>
</evidence>
<gene>
    <name evidence="8" type="ORF">LAZ67_6003786</name>
</gene>
<evidence type="ECO:0000259" key="7">
    <source>
        <dbReference type="Pfam" id="PF17917"/>
    </source>
</evidence>
<evidence type="ECO:0000256" key="1">
    <source>
        <dbReference type="ARBA" id="ARBA00022679"/>
    </source>
</evidence>
<dbReference type="Proteomes" id="UP001235939">
    <property type="component" value="Chromosome 06"/>
</dbReference>
<keyword evidence="4" id="KW-0255">Endonuclease</keyword>
<proteinExistence type="predicted"/>
<dbReference type="SUPFAM" id="SSF56672">
    <property type="entry name" value="DNA/RNA polymerases"/>
    <property type="match status" value="1"/>
</dbReference>
<keyword evidence="6" id="KW-0695">RNA-directed DNA polymerase</keyword>
<dbReference type="InterPro" id="IPR043502">
    <property type="entry name" value="DNA/RNA_pol_sf"/>
</dbReference>
<dbReference type="EMBL" id="CP092868">
    <property type="protein sequence ID" value="UYV69492.1"/>
    <property type="molecule type" value="Genomic_DNA"/>
</dbReference>
<dbReference type="PANTHER" id="PTHR37984">
    <property type="entry name" value="PROTEIN CBG26694"/>
    <property type="match status" value="1"/>
</dbReference>
<keyword evidence="9" id="KW-1185">Reference proteome</keyword>
<evidence type="ECO:0000256" key="2">
    <source>
        <dbReference type="ARBA" id="ARBA00022695"/>
    </source>
</evidence>
<sequence length="414" mass="47297">MDRNASGFAYLKQNCSSISDAKIKEVIFVGPQIRELLQVGNFQNSLNEVKTAVWNSFRNIYKNFLGSVKVENYRDIVNDLLLSYKASACIYIWISFQRILVQLAMCMMRGFIKIYQAWRSGTKVNGVPVCLLTSARHSRGMYHKQSIEENPLSLLFNKISINPQPYVSVEIHVGVNRPPQACFHIRRIAHFGLAPATAFKSPKPLDAAQRKYSAYDRELLAVYLAIKHFMHLLEGRQFPVYTDHKPLTYAFQQNLDKALPRQCRHLDFIGQFTTDIRHIADCENVPADFLSRVEPISHHQPYDPKSLAEAQAVDQDLQALLTSENRSSLQLEKVQIPETNISLYCDVSTAKPRPFVPASCRRIFFSAYHNLSHPRVRATTRMVTAHYVWPAVKKDCIGSLERSYWRGSSVATTL</sequence>
<dbReference type="InterPro" id="IPR041373">
    <property type="entry name" value="RT_RNaseH"/>
</dbReference>
<evidence type="ECO:0000256" key="3">
    <source>
        <dbReference type="ARBA" id="ARBA00022722"/>
    </source>
</evidence>
<reference evidence="8 9" key="1">
    <citation type="submission" date="2022-01" db="EMBL/GenBank/DDBJ databases">
        <title>A chromosomal length assembly of Cordylochernes scorpioides.</title>
        <authorList>
            <person name="Zeh D."/>
            <person name="Zeh J."/>
        </authorList>
    </citation>
    <scope>NUCLEOTIDE SEQUENCE [LARGE SCALE GENOMIC DNA]</scope>
    <source>
        <strain evidence="8">IN4F17</strain>
        <tissue evidence="8">Whole Body</tissue>
    </source>
</reference>
<keyword evidence="3" id="KW-0540">Nuclease</keyword>
<evidence type="ECO:0000313" key="8">
    <source>
        <dbReference type="EMBL" id="UYV69492.1"/>
    </source>
</evidence>
<evidence type="ECO:0000313" key="9">
    <source>
        <dbReference type="Proteomes" id="UP001235939"/>
    </source>
</evidence>
<protein>
    <recommendedName>
        <fullName evidence="7">Reverse transcriptase RNase H-like domain-containing protein</fullName>
    </recommendedName>
</protein>
<dbReference type="Gene3D" id="1.10.340.70">
    <property type="match status" value="1"/>
</dbReference>
<dbReference type="PANTHER" id="PTHR37984:SF5">
    <property type="entry name" value="PROTEIN NYNRIN-LIKE"/>
    <property type="match status" value="1"/>
</dbReference>